<keyword evidence="3" id="KW-1185">Reference proteome</keyword>
<evidence type="ECO:0000313" key="3">
    <source>
        <dbReference type="Proteomes" id="UP000069902"/>
    </source>
</evidence>
<name>A0A0U5JHL0_9BACT</name>
<dbReference type="RefSeq" id="WP_032124144.1">
    <property type="nucleotide sequence ID" value="NZ_LN879502.1"/>
</dbReference>
<protein>
    <submittedName>
        <fullName evidence="2">Conserved putative membrane protein</fullName>
    </submittedName>
</protein>
<accession>A0A0U5JHL0</accession>
<dbReference type="EMBL" id="LN879502">
    <property type="protein sequence ID" value="CUI17286.1"/>
    <property type="molecule type" value="Genomic_DNA"/>
</dbReference>
<organism evidence="2 3">
    <name type="scientific">Candidatus Protochlamydia naegleriophila</name>
    <dbReference type="NCBI Taxonomy" id="389348"/>
    <lineage>
        <taxon>Bacteria</taxon>
        <taxon>Pseudomonadati</taxon>
        <taxon>Chlamydiota</taxon>
        <taxon>Chlamydiia</taxon>
        <taxon>Parachlamydiales</taxon>
        <taxon>Parachlamydiaceae</taxon>
        <taxon>Candidatus Protochlamydia</taxon>
    </lineage>
</organism>
<dbReference type="PATRIC" id="fig|389348.3.peg.1877"/>
<feature type="transmembrane region" description="Helical" evidence="1">
    <location>
        <begin position="71"/>
        <end position="93"/>
    </location>
</feature>
<evidence type="ECO:0000256" key="1">
    <source>
        <dbReference type="SAM" id="Phobius"/>
    </source>
</evidence>
<gene>
    <name evidence="2" type="ORF">PNK_1677</name>
</gene>
<dbReference type="InParanoid" id="A0A0U5JHL0"/>
<proteinExistence type="predicted"/>
<keyword evidence="1" id="KW-0472">Membrane</keyword>
<keyword evidence="1" id="KW-0812">Transmembrane</keyword>
<dbReference type="Proteomes" id="UP000069902">
    <property type="component" value="Chromosome cPNK"/>
</dbReference>
<sequence>MIDKIYFFMDKETYFTTTDRKGSIMQIIRTCVTLTLFFVLATHSVYGQPSYSQEYEYDDYSNSAYTQSCYSAHWSAYVPIAALLAAGVFWAIADKHHSSHHSSHASSRSGSHHGLGPMEGYSSSDYSSYSYGTGYSH</sequence>
<evidence type="ECO:0000313" key="2">
    <source>
        <dbReference type="EMBL" id="CUI17286.1"/>
    </source>
</evidence>
<dbReference type="KEGG" id="pnl:PNK_1677"/>
<keyword evidence="1" id="KW-1133">Transmembrane helix</keyword>
<reference evidence="3" key="1">
    <citation type="submission" date="2015-09" db="EMBL/GenBank/DDBJ databases">
        <authorList>
            <person name="Bertelli C."/>
        </authorList>
    </citation>
    <scope>NUCLEOTIDE SEQUENCE [LARGE SCALE GENOMIC DNA]</scope>
    <source>
        <strain evidence="3">KNic</strain>
    </source>
</reference>
<dbReference type="AlphaFoldDB" id="A0A0U5JHL0"/>